<evidence type="ECO:0000313" key="2">
    <source>
        <dbReference type="EMBL" id="SDC72312.1"/>
    </source>
</evidence>
<proteinExistence type="predicted"/>
<dbReference type="Gene3D" id="3.40.630.30">
    <property type="match status" value="1"/>
</dbReference>
<protein>
    <submittedName>
        <fullName evidence="2">Protein N-acetyltransferase, RimJ/RimL family</fullName>
    </submittedName>
</protein>
<dbReference type="AlphaFoldDB" id="A0A1G6NWK1"/>
<organism evidence="2 3">
    <name type="scientific">Geotoga petraea</name>
    <dbReference type="NCBI Taxonomy" id="28234"/>
    <lineage>
        <taxon>Bacteria</taxon>
        <taxon>Thermotogati</taxon>
        <taxon>Thermotogota</taxon>
        <taxon>Thermotogae</taxon>
        <taxon>Petrotogales</taxon>
        <taxon>Petrotogaceae</taxon>
        <taxon>Geotoga</taxon>
    </lineage>
</organism>
<dbReference type="RefSeq" id="WP_091404769.1">
    <property type="nucleotide sequence ID" value="NZ_FMYV01000006.1"/>
</dbReference>
<evidence type="ECO:0000313" key="3">
    <source>
        <dbReference type="Proteomes" id="UP000199322"/>
    </source>
</evidence>
<sequence length="176" mass="20290">MNYLDIKIETERLILKPISMKDKEDILRNFTDEITKYMYPSAPKGLYDVENFINSSLKGLKENSNLQLIIRKKDNDEFIGCAGLHNTTSEIPELGIWIKKDAFGNKFGREAISAITEWAKSNLKVKYITYPVDKDNIPSKKIPLSLGGKLIKEYKEKTPDGRILNIEEYYIEMPSH</sequence>
<reference evidence="2 3" key="1">
    <citation type="submission" date="2016-10" db="EMBL/GenBank/DDBJ databases">
        <authorList>
            <person name="de Groot N.N."/>
        </authorList>
    </citation>
    <scope>NUCLEOTIDE SEQUENCE [LARGE SCALE GENOMIC DNA]</scope>
    <source>
        <strain evidence="2 3">WG14</strain>
    </source>
</reference>
<name>A0A1G6NWK1_9BACT</name>
<evidence type="ECO:0000259" key="1">
    <source>
        <dbReference type="PROSITE" id="PS51186"/>
    </source>
</evidence>
<accession>A0A1G6NWK1</accession>
<dbReference type="InterPro" id="IPR016181">
    <property type="entry name" value="Acyl_CoA_acyltransferase"/>
</dbReference>
<dbReference type="SUPFAM" id="SSF55729">
    <property type="entry name" value="Acyl-CoA N-acyltransferases (Nat)"/>
    <property type="match status" value="1"/>
</dbReference>
<dbReference type="InterPro" id="IPR000182">
    <property type="entry name" value="GNAT_dom"/>
</dbReference>
<dbReference type="GO" id="GO:0016747">
    <property type="term" value="F:acyltransferase activity, transferring groups other than amino-acyl groups"/>
    <property type="evidence" value="ECO:0007669"/>
    <property type="project" value="InterPro"/>
</dbReference>
<dbReference type="Pfam" id="PF13302">
    <property type="entry name" value="Acetyltransf_3"/>
    <property type="match status" value="1"/>
</dbReference>
<gene>
    <name evidence="2" type="ORF">SAMN04488588_1692</name>
</gene>
<dbReference type="PANTHER" id="PTHR43792:SF16">
    <property type="entry name" value="N-ACETYLTRANSFERASE DOMAIN-CONTAINING PROTEIN"/>
    <property type="match status" value="1"/>
</dbReference>
<dbReference type="PANTHER" id="PTHR43792">
    <property type="entry name" value="GNAT FAMILY, PUTATIVE (AFU_ORTHOLOGUE AFUA_3G00765)-RELATED-RELATED"/>
    <property type="match status" value="1"/>
</dbReference>
<dbReference type="STRING" id="28234.SAMN04488588_1692"/>
<dbReference type="InterPro" id="IPR051531">
    <property type="entry name" value="N-acetyltransferase"/>
</dbReference>
<keyword evidence="2" id="KW-0808">Transferase</keyword>
<dbReference type="Proteomes" id="UP000199322">
    <property type="component" value="Unassembled WGS sequence"/>
</dbReference>
<feature type="domain" description="N-acetyltransferase" evidence="1">
    <location>
        <begin position="13"/>
        <end position="176"/>
    </location>
</feature>
<keyword evidence="3" id="KW-1185">Reference proteome</keyword>
<dbReference type="EMBL" id="FMYV01000006">
    <property type="protein sequence ID" value="SDC72312.1"/>
    <property type="molecule type" value="Genomic_DNA"/>
</dbReference>
<dbReference type="PROSITE" id="PS51186">
    <property type="entry name" value="GNAT"/>
    <property type="match status" value="1"/>
</dbReference>